<dbReference type="NCBIfam" id="TIGR02432">
    <property type="entry name" value="lysidine_TilS_N"/>
    <property type="match status" value="1"/>
</dbReference>
<dbReference type="InterPro" id="IPR012795">
    <property type="entry name" value="tRNA_Ile_lys_synt_N"/>
</dbReference>
<dbReference type="Gene3D" id="3.40.50.620">
    <property type="entry name" value="HUPs"/>
    <property type="match status" value="1"/>
</dbReference>
<evidence type="ECO:0000256" key="8">
    <source>
        <dbReference type="HAMAP-Rule" id="MF_01161"/>
    </source>
</evidence>
<comment type="similarity">
    <text evidence="8">Belongs to the tRNA(Ile)-lysidine synthase family.</text>
</comment>
<protein>
    <recommendedName>
        <fullName evidence="8">tRNA(Ile)-lysidine synthase</fullName>
        <ecNumber evidence="8">6.3.4.19</ecNumber>
    </recommendedName>
    <alternativeName>
        <fullName evidence="8">tRNA(Ile)-2-lysyl-cytidine synthase</fullName>
    </alternativeName>
    <alternativeName>
        <fullName evidence="8">tRNA(Ile)-lysidine synthetase</fullName>
    </alternativeName>
</protein>
<comment type="catalytic activity">
    <reaction evidence="7 8">
        <text>cytidine(34) in tRNA(Ile2) + L-lysine + ATP = lysidine(34) in tRNA(Ile2) + AMP + diphosphate + H(+)</text>
        <dbReference type="Rhea" id="RHEA:43744"/>
        <dbReference type="Rhea" id="RHEA-COMP:10625"/>
        <dbReference type="Rhea" id="RHEA-COMP:10670"/>
        <dbReference type="ChEBI" id="CHEBI:15378"/>
        <dbReference type="ChEBI" id="CHEBI:30616"/>
        <dbReference type="ChEBI" id="CHEBI:32551"/>
        <dbReference type="ChEBI" id="CHEBI:33019"/>
        <dbReference type="ChEBI" id="CHEBI:82748"/>
        <dbReference type="ChEBI" id="CHEBI:83665"/>
        <dbReference type="ChEBI" id="CHEBI:456215"/>
        <dbReference type="EC" id="6.3.4.19"/>
    </reaction>
</comment>
<keyword evidence="11" id="KW-1185">Reference proteome</keyword>
<evidence type="ECO:0000256" key="7">
    <source>
        <dbReference type="ARBA" id="ARBA00048539"/>
    </source>
</evidence>
<dbReference type="InterPro" id="IPR012094">
    <property type="entry name" value="tRNA_Ile_lys_synt"/>
</dbReference>
<feature type="binding site" evidence="8">
    <location>
        <begin position="18"/>
        <end position="23"/>
    </location>
    <ligand>
        <name>ATP</name>
        <dbReference type="ChEBI" id="CHEBI:30616"/>
    </ligand>
</feature>
<dbReference type="EC" id="6.3.4.19" evidence="8"/>
<dbReference type="SMART" id="SM00977">
    <property type="entry name" value="TilS_C"/>
    <property type="match status" value="1"/>
</dbReference>
<evidence type="ECO:0000256" key="5">
    <source>
        <dbReference type="ARBA" id="ARBA00022741"/>
    </source>
</evidence>
<name>A0ABV7N181_9STAP</name>
<organism evidence="10 11">
    <name type="scientific">Salinicoccus sesuvii</name>
    <dbReference type="NCBI Taxonomy" id="868281"/>
    <lineage>
        <taxon>Bacteria</taxon>
        <taxon>Bacillati</taxon>
        <taxon>Bacillota</taxon>
        <taxon>Bacilli</taxon>
        <taxon>Bacillales</taxon>
        <taxon>Staphylococcaceae</taxon>
        <taxon>Salinicoccus</taxon>
    </lineage>
</organism>
<comment type="function">
    <text evidence="8">Ligates lysine onto the cytidine present at position 34 of the AUA codon-specific tRNA(Ile) that contains the anticodon CAU, in an ATP-dependent manner. Cytidine is converted to lysidine, thus changing the amino acid specificity of the tRNA from methionine to isoleucine.</text>
</comment>
<dbReference type="InterPro" id="IPR011063">
    <property type="entry name" value="TilS/TtcA_N"/>
</dbReference>
<dbReference type="PANTHER" id="PTHR43033">
    <property type="entry name" value="TRNA(ILE)-LYSIDINE SYNTHASE-RELATED"/>
    <property type="match status" value="1"/>
</dbReference>
<dbReference type="SUPFAM" id="SSF52402">
    <property type="entry name" value="Adenine nucleotide alpha hydrolases-like"/>
    <property type="match status" value="1"/>
</dbReference>
<comment type="domain">
    <text evidence="8">The N-terminal region contains the highly conserved SGGXDS motif, predicted to be a P-loop motif involved in ATP binding.</text>
</comment>
<keyword evidence="2 8" id="KW-0963">Cytoplasm</keyword>
<feature type="domain" description="Lysidine-tRNA(Ile) synthetase C-terminal" evidence="9">
    <location>
        <begin position="338"/>
        <end position="407"/>
    </location>
</feature>
<evidence type="ECO:0000256" key="6">
    <source>
        <dbReference type="ARBA" id="ARBA00022840"/>
    </source>
</evidence>
<keyword evidence="5 8" id="KW-0547">Nucleotide-binding</keyword>
<evidence type="ECO:0000256" key="4">
    <source>
        <dbReference type="ARBA" id="ARBA00022694"/>
    </source>
</evidence>
<dbReference type="Pfam" id="PF11734">
    <property type="entry name" value="TilS_C"/>
    <property type="match status" value="1"/>
</dbReference>
<comment type="subcellular location">
    <subcellularLocation>
        <location evidence="1 8">Cytoplasm</location>
    </subcellularLocation>
</comment>
<proteinExistence type="inferred from homology"/>
<evidence type="ECO:0000256" key="2">
    <source>
        <dbReference type="ARBA" id="ARBA00022490"/>
    </source>
</evidence>
<dbReference type="EMBL" id="JBHRVQ010000001">
    <property type="protein sequence ID" value="MFC3387329.1"/>
    <property type="molecule type" value="Genomic_DNA"/>
</dbReference>
<keyword evidence="4 8" id="KW-0819">tRNA processing</keyword>
<evidence type="ECO:0000313" key="11">
    <source>
        <dbReference type="Proteomes" id="UP001595637"/>
    </source>
</evidence>
<dbReference type="NCBIfam" id="TIGR02433">
    <property type="entry name" value="lysidine_TilS_C"/>
    <property type="match status" value="1"/>
</dbReference>
<sequence length="417" mass="48389">MELFTPWDPEEKVALAISGGVDSMVLYQLLNTVYKETYDTLLLLHVNHGQRTASFDEAEYIVDMAQRNGQLCETVTLDILSAEFSQEKARVARYDFFGEMMVRHGASVLLTAHHLDDQYETILHALLTGRHLPGRMGIPVQRHMVDYTIVRPLIDASRTEIVDYATAHDVVYFEDETNVRTDYTRNYIRHRLMPQIRESRHLHEQQLLRVQQDMTDVDALLKDRADAFLARYNTHIDRRVFNQERRIVRLYILTTWLAAHGEVPRRRHIESILDAIESDIPNASFETGAVSIVLSYDLVLKVQSQNEKMEMLEIYGDGTYHFNGYKITAHMADSYYPLIVRTKSEGDRMAVPGTGRKKLSRIFIDNKVPADERCRMPVVVDKNRQIIALGEIYNIMDSKEKKRQLIIEKEFTNEPEK</sequence>
<dbReference type="SUPFAM" id="SSF56037">
    <property type="entry name" value="PheT/TilS domain"/>
    <property type="match status" value="1"/>
</dbReference>
<dbReference type="InterPro" id="IPR014729">
    <property type="entry name" value="Rossmann-like_a/b/a_fold"/>
</dbReference>
<gene>
    <name evidence="8 10" type="primary">tilS</name>
    <name evidence="10" type="ORF">ACFOEO_01755</name>
</gene>
<dbReference type="GO" id="GO:0032267">
    <property type="term" value="F:tRNA(Ile)-lysidine synthase activity"/>
    <property type="evidence" value="ECO:0007669"/>
    <property type="project" value="UniProtKB-EC"/>
</dbReference>
<keyword evidence="6 8" id="KW-0067">ATP-binding</keyword>
<keyword evidence="3 8" id="KW-0436">Ligase</keyword>
<dbReference type="Proteomes" id="UP001595637">
    <property type="component" value="Unassembled WGS sequence"/>
</dbReference>
<dbReference type="InterPro" id="IPR012796">
    <property type="entry name" value="Lysidine-tRNA-synth_C"/>
</dbReference>
<evidence type="ECO:0000313" key="10">
    <source>
        <dbReference type="EMBL" id="MFC3387329.1"/>
    </source>
</evidence>
<dbReference type="Pfam" id="PF01171">
    <property type="entry name" value="ATP_bind_3"/>
    <property type="match status" value="1"/>
</dbReference>
<evidence type="ECO:0000256" key="3">
    <source>
        <dbReference type="ARBA" id="ARBA00022598"/>
    </source>
</evidence>
<evidence type="ECO:0000259" key="9">
    <source>
        <dbReference type="SMART" id="SM00977"/>
    </source>
</evidence>
<reference evidence="11" key="1">
    <citation type="journal article" date="2019" name="Int. J. Syst. Evol. Microbiol.">
        <title>The Global Catalogue of Microorganisms (GCM) 10K type strain sequencing project: providing services to taxonomists for standard genome sequencing and annotation.</title>
        <authorList>
            <consortium name="The Broad Institute Genomics Platform"/>
            <consortium name="The Broad Institute Genome Sequencing Center for Infectious Disease"/>
            <person name="Wu L."/>
            <person name="Ma J."/>
        </authorList>
    </citation>
    <scope>NUCLEOTIDE SEQUENCE [LARGE SCALE GENOMIC DNA]</scope>
    <source>
        <strain evidence="11">CCM 7756</strain>
    </source>
</reference>
<evidence type="ECO:0000256" key="1">
    <source>
        <dbReference type="ARBA" id="ARBA00004496"/>
    </source>
</evidence>
<dbReference type="CDD" id="cd01992">
    <property type="entry name" value="TilS_N"/>
    <property type="match status" value="1"/>
</dbReference>
<dbReference type="HAMAP" id="MF_01161">
    <property type="entry name" value="tRNA_Ile_lys_synt"/>
    <property type="match status" value="1"/>
</dbReference>
<accession>A0ABV7N181</accession>
<comment type="caution">
    <text evidence="10">The sequence shown here is derived from an EMBL/GenBank/DDBJ whole genome shotgun (WGS) entry which is preliminary data.</text>
</comment>
<dbReference type="PANTHER" id="PTHR43033:SF1">
    <property type="entry name" value="TRNA(ILE)-LYSIDINE SYNTHASE-RELATED"/>
    <property type="match status" value="1"/>
</dbReference>
<dbReference type="RefSeq" id="WP_380651059.1">
    <property type="nucleotide sequence ID" value="NZ_JBHRVQ010000001.1"/>
</dbReference>